<feature type="chain" id="PRO_5030603240" description="Peptidase C14 caspase domain-containing protein" evidence="1">
    <location>
        <begin position="21"/>
        <end position="501"/>
    </location>
</feature>
<comment type="caution">
    <text evidence="3">The sequence shown here is derived from an EMBL/GenBank/DDBJ whole genome shotgun (WGS) entry which is preliminary data.</text>
</comment>
<dbReference type="AlphaFoldDB" id="A0A7X8SLX5"/>
<dbReference type="Proteomes" id="UP000585050">
    <property type="component" value="Unassembled WGS sequence"/>
</dbReference>
<name>A0A7X8SLX5_9BACT</name>
<evidence type="ECO:0000313" key="4">
    <source>
        <dbReference type="Proteomes" id="UP000585050"/>
    </source>
</evidence>
<dbReference type="InterPro" id="IPR052039">
    <property type="entry name" value="Caspase-related_regulators"/>
</dbReference>
<dbReference type="GO" id="GO:0004197">
    <property type="term" value="F:cysteine-type endopeptidase activity"/>
    <property type="evidence" value="ECO:0007669"/>
    <property type="project" value="InterPro"/>
</dbReference>
<dbReference type="PANTHER" id="PTHR22576">
    <property type="entry name" value="MUCOSA ASSOCIATED LYMPHOID TISSUE LYMPHOMA TRANSLOCATION PROTEIN 1/PARACASPASE"/>
    <property type="match status" value="1"/>
</dbReference>
<dbReference type="Pfam" id="PF00656">
    <property type="entry name" value="Peptidase_C14"/>
    <property type="match status" value="1"/>
</dbReference>
<feature type="domain" description="Peptidase C14 caspase" evidence="2">
    <location>
        <begin position="46"/>
        <end position="245"/>
    </location>
</feature>
<dbReference type="EMBL" id="JABAIL010000004">
    <property type="protein sequence ID" value="NLR92649.1"/>
    <property type="molecule type" value="Genomic_DNA"/>
</dbReference>
<accession>A0A7X8SLX5</accession>
<dbReference type="SUPFAM" id="SSF52129">
    <property type="entry name" value="Caspase-like"/>
    <property type="match status" value="1"/>
</dbReference>
<feature type="signal peptide" evidence="1">
    <location>
        <begin position="1"/>
        <end position="20"/>
    </location>
</feature>
<evidence type="ECO:0000259" key="2">
    <source>
        <dbReference type="Pfam" id="PF00656"/>
    </source>
</evidence>
<dbReference type="Gene3D" id="1.25.40.10">
    <property type="entry name" value="Tetratricopeptide repeat domain"/>
    <property type="match status" value="1"/>
</dbReference>
<evidence type="ECO:0000313" key="3">
    <source>
        <dbReference type="EMBL" id="NLR92649.1"/>
    </source>
</evidence>
<dbReference type="GO" id="GO:0006508">
    <property type="term" value="P:proteolysis"/>
    <property type="evidence" value="ECO:0007669"/>
    <property type="project" value="InterPro"/>
</dbReference>
<reference evidence="3 4" key="1">
    <citation type="submission" date="2020-04" db="EMBL/GenBank/DDBJ databases">
        <title>Flammeovirga sp. SR4, a novel species isolated from seawater.</title>
        <authorList>
            <person name="Wang X."/>
        </authorList>
    </citation>
    <scope>NUCLEOTIDE SEQUENCE [LARGE SCALE GENOMIC DNA]</scope>
    <source>
        <strain evidence="3 4">SR4</strain>
    </source>
</reference>
<dbReference type="SUPFAM" id="SSF81901">
    <property type="entry name" value="HCP-like"/>
    <property type="match status" value="1"/>
</dbReference>
<sequence>MRTIIINVLLFLLVSNNILAQQSQYRGMVINNKTEGREAKVESNTYALVIGTDIYNDYPNLYNPIKDAKGVGEVLDKGYGFKVTYLENPSSNQVLSTLRTYHNKLKKDDRFLLYVAGHGDYDSVYFNQAYLILRHSKKTDMNRLTHLPFHTVSKMSEKLPAQQVLIIADVCYGGAFNNQLLRKVSSGYSTHHVSASKFLEDQLKHKNRCVLSSGRLTPVADGRPGEHSPFAKMLIHTLENHQEDSIVTASDIKNELATLSSKPTLGYFGDNLSVSEFVFKSESKKASSEELLALAKDEYQSVLMNLTENQWSTGIAPKKKLQHILSLLQESSQLGHPEASFWIALIEKKYQVNHLSDNQIELYAKQAVDLFKTEIQNGDNIHEGMLAILQSENIYRHSSDEDVKKWFKSSMASEDPLSFYYAGKYCLKHRQLKRAYQFYKEGAGNDDALCQFELAKLKYTRKNDLFALGLETDDYIDWLKKASNNGLRIANEVLISIGQIE</sequence>
<dbReference type="RefSeq" id="WP_168883354.1">
    <property type="nucleotide sequence ID" value="NZ_JABAIL010000004.1"/>
</dbReference>
<keyword evidence="1" id="KW-0732">Signal</keyword>
<gene>
    <name evidence="3" type="ORF">HGP29_15630</name>
</gene>
<dbReference type="InterPro" id="IPR011990">
    <property type="entry name" value="TPR-like_helical_dom_sf"/>
</dbReference>
<protein>
    <recommendedName>
        <fullName evidence="2">Peptidase C14 caspase domain-containing protein</fullName>
    </recommendedName>
</protein>
<dbReference type="Gene3D" id="3.40.50.1460">
    <property type="match status" value="1"/>
</dbReference>
<organism evidence="3 4">
    <name type="scientific">Flammeovirga agarivorans</name>
    <dbReference type="NCBI Taxonomy" id="2726742"/>
    <lineage>
        <taxon>Bacteria</taxon>
        <taxon>Pseudomonadati</taxon>
        <taxon>Bacteroidota</taxon>
        <taxon>Cytophagia</taxon>
        <taxon>Cytophagales</taxon>
        <taxon>Flammeovirgaceae</taxon>
        <taxon>Flammeovirga</taxon>
    </lineage>
</organism>
<dbReference type="InterPro" id="IPR011600">
    <property type="entry name" value="Pept_C14_caspase"/>
</dbReference>
<proteinExistence type="predicted"/>
<keyword evidence="4" id="KW-1185">Reference proteome</keyword>
<dbReference type="PANTHER" id="PTHR22576:SF37">
    <property type="entry name" value="MUCOSA-ASSOCIATED LYMPHOID TISSUE LYMPHOMA TRANSLOCATION PROTEIN 1"/>
    <property type="match status" value="1"/>
</dbReference>
<evidence type="ECO:0000256" key="1">
    <source>
        <dbReference type="SAM" id="SignalP"/>
    </source>
</evidence>
<dbReference type="InterPro" id="IPR029030">
    <property type="entry name" value="Caspase-like_dom_sf"/>
</dbReference>